<dbReference type="EMBL" id="CAMXCT030005331">
    <property type="protein sequence ID" value="CAL4799362.1"/>
    <property type="molecule type" value="Genomic_DNA"/>
</dbReference>
<protein>
    <submittedName>
        <fullName evidence="4">Protein transport protein Sec61 subunit alpha</fullName>
    </submittedName>
</protein>
<evidence type="ECO:0000313" key="3">
    <source>
        <dbReference type="EMBL" id="CAI4012050.1"/>
    </source>
</evidence>
<dbReference type="EMBL" id="CAMXCT010005331">
    <property type="protein sequence ID" value="CAI4012050.1"/>
    <property type="molecule type" value="Genomic_DNA"/>
</dbReference>
<comment type="caution">
    <text evidence="3">The sequence shown here is derived from an EMBL/GenBank/DDBJ whole genome shotgun (WGS) entry which is preliminary data.</text>
</comment>
<accession>A0A9P1DKP1</accession>
<evidence type="ECO:0000256" key="2">
    <source>
        <dbReference type="SAM" id="SignalP"/>
    </source>
</evidence>
<dbReference type="Proteomes" id="UP001152797">
    <property type="component" value="Unassembled WGS sequence"/>
</dbReference>
<evidence type="ECO:0000313" key="4">
    <source>
        <dbReference type="EMBL" id="CAL4799362.1"/>
    </source>
</evidence>
<reference evidence="3" key="1">
    <citation type="submission" date="2022-10" db="EMBL/GenBank/DDBJ databases">
        <authorList>
            <person name="Chen Y."/>
            <person name="Dougan E. K."/>
            <person name="Chan C."/>
            <person name="Rhodes N."/>
            <person name="Thang M."/>
        </authorList>
    </citation>
    <scope>NUCLEOTIDE SEQUENCE</scope>
</reference>
<dbReference type="AlphaFoldDB" id="A0A9P1DKP1"/>
<feature type="non-terminal residue" evidence="3">
    <location>
        <position position="112"/>
    </location>
</feature>
<feature type="chain" id="PRO_5043271448" evidence="2">
    <location>
        <begin position="26"/>
        <end position="112"/>
    </location>
</feature>
<feature type="region of interest" description="Disordered" evidence="1">
    <location>
        <begin position="80"/>
        <end position="112"/>
    </location>
</feature>
<feature type="non-terminal residue" evidence="3">
    <location>
        <position position="1"/>
    </location>
</feature>
<evidence type="ECO:0000313" key="5">
    <source>
        <dbReference type="Proteomes" id="UP001152797"/>
    </source>
</evidence>
<keyword evidence="5" id="KW-1185">Reference proteome</keyword>
<name>A0A9P1DKP1_9DINO</name>
<dbReference type="EMBL" id="CAMXCT020005331">
    <property type="protein sequence ID" value="CAL1165425.1"/>
    <property type="molecule type" value="Genomic_DNA"/>
</dbReference>
<keyword evidence="2" id="KW-0732">Signal</keyword>
<organism evidence="3">
    <name type="scientific">Cladocopium goreaui</name>
    <dbReference type="NCBI Taxonomy" id="2562237"/>
    <lineage>
        <taxon>Eukaryota</taxon>
        <taxon>Sar</taxon>
        <taxon>Alveolata</taxon>
        <taxon>Dinophyceae</taxon>
        <taxon>Suessiales</taxon>
        <taxon>Symbiodiniaceae</taxon>
        <taxon>Cladocopium</taxon>
    </lineage>
</organism>
<reference evidence="4 5" key="2">
    <citation type="submission" date="2024-05" db="EMBL/GenBank/DDBJ databases">
        <authorList>
            <person name="Chen Y."/>
            <person name="Shah S."/>
            <person name="Dougan E. K."/>
            <person name="Thang M."/>
            <person name="Chan C."/>
        </authorList>
    </citation>
    <scope>NUCLEOTIDE SEQUENCE [LARGE SCALE GENOMIC DNA]</scope>
</reference>
<gene>
    <name evidence="3" type="ORF">C1SCF055_LOCUS37151</name>
</gene>
<sequence length="112" mass="12766">ARARWLRRWWAFLAALLSLKPGLFNFAMDDARSKAEEILRKKVWSVRKKWELLKSYSPEKTEAVLASFVLPKDLAARCHLPEGGSTSHRGIRARPMPKLRPTCARQLPGRGG</sequence>
<evidence type="ECO:0000256" key="1">
    <source>
        <dbReference type="SAM" id="MobiDB-lite"/>
    </source>
</evidence>
<proteinExistence type="predicted"/>
<feature type="signal peptide" evidence="2">
    <location>
        <begin position="1"/>
        <end position="25"/>
    </location>
</feature>